<keyword evidence="2" id="KW-1185">Reference proteome</keyword>
<comment type="caution">
    <text evidence="1">The sequence shown here is derived from an EMBL/GenBank/DDBJ whole genome shotgun (WGS) entry which is preliminary data.</text>
</comment>
<accession>A0A4C1WSW4</accession>
<reference evidence="1 2" key="1">
    <citation type="journal article" date="2019" name="Commun. Biol.">
        <title>The bagworm genome reveals a unique fibroin gene that provides high tensile strength.</title>
        <authorList>
            <person name="Kono N."/>
            <person name="Nakamura H."/>
            <person name="Ohtoshi R."/>
            <person name="Tomita M."/>
            <person name="Numata K."/>
            <person name="Arakawa K."/>
        </authorList>
    </citation>
    <scope>NUCLEOTIDE SEQUENCE [LARGE SCALE GENOMIC DNA]</scope>
</reference>
<protein>
    <submittedName>
        <fullName evidence="1">Uncharacterized protein</fullName>
    </submittedName>
</protein>
<evidence type="ECO:0000313" key="1">
    <source>
        <dbReference type="EMBL" id="GBP53930.1"/>
    </source>
</evidence>
<evidence type="ECO:0000313" key="2">
    <source>
        <dbReference type="Proteomes" id="UP000299102"/>
    </source>
</evidence>
<proteinExistence type="predicted"/>
<dbReference type="AlphaFoldDB" id="A0A4C1WSW4"/>
<sequence length="152" mass="17119">MPNIIKLIKLDEFVPENLLNKLNKKLCSFSFHFHFQKGADAHKFEEKGAQRRGTPIGTRNLWSWRSRGARAGIRPLPSAARLCASCLLSVYFSRSDIVESGPDTRRPARSPFRNTDVALNVCFARAPVFLPSIFHEIIKIAPKEGTVNMPRG</sequence>
<name>A0A4C1WSW4_EUMVA</name>
<gene>
    <name evidence="1" type="ORF">EVAR_96608_1</name>
</gene>
<dbReference type="EMBL" id="BGZK01000636">
    <property type="protein sequence ID" value="GBP53930.1"/>
    <property type="molecule type" value="Genomic_DNA"/>
</dbReference>
<organism evidence="1 2">
    <name type="scientific">Eumeta variegata</name>
    <name type="common">Bagworm moth</name>
    <name type="synonym">Eumeta japonica</name>
    <dbReference type="NCBI Taxonomy" id="151549"/>
    <lineage>
        <taxon>Eukaryota</taxon>
        <taxon>Metazoa</taxon>
        <taxon>Ecdysozoa</taxon>
        <taxon>Arthropoda</taxon>
        <taxon>Hexapoda</taxon>
        <taxon>Insecta</taxon>
        <taxon>Pterygota</taxon>
        <taxon>Neoptera</taxon>
        <taxon>Endopterygota</taxon>
        <taxon>Lepidoptera</taxon>
        <taxon>Glossata</taxon>
        <taxon>Ditrysia</taxon>
        <taxon>Tineoidea</taxon>
        <taxon>Psychidae</taxon>
        <taxon>Oiketicinae</taxon>
        <taxon>Eumeta</taxon>
    </lineage>
</organism>
<dbReference type="Proteomes" id="UP000299102">
    <property type="component" value="Unassembled WGS sequence"/>
</dbReference>